<comment type="caution">
    <text evidence="16">The sequence shown here is derived from an EMBL/GenBank/DDBJ whole genome shotgun (WGS) entry which is preliminary data.</text>
</comment>
<dbReference type="Pfam" id="PF02518">
    <property type="entry name" value="HATPase_c"/>
    <property type="match status" value="1"/>
</dbReference>
<keyword evidence="9" id="KW-0418">Kinase</keyword>
<evidence type="ECO:0000256" key="10">
    <source>
        <dbReference type="ARBA" id="ARBA00022840"/>
    </source>
</evidence>
<evidence type="ECO:0000256" key="4">
    <source>
        <dbReference type="ARBA" id="ARBA00022475"/>
    </source>
</evidence>
<reference evidence="16 17" key="1">
    <citation type="submission" date="2022-08" db="EMBL/GenBank/DDBJ databases">
        <title>Reclassification of Massilia species as members of the genera Telluria, Duganella, Pseudoduganella, Mokoshia gen. nov. and Zemynaea gen. nov. using orthogonal and non-orthogonal genome-based approaches.</title>
        <authorList>
            <person name="Bowman J.P."/>
        </authorList>
    </citation>
    <scope>NUCLEOTIDE SEQUENCE [LARGE SCALE GENOMIC DNA]</scope>
    <source>
        <strain evidence="16 17">JCM 31661</strain>
    </source>
</reference>
<dbReference type="InterPro" id="IPR003594">
    <property type="entry name" value="HATPase_dom"/>
</dbReference>
<dbReference type="RefSeq" id="WP_258829803.1">
    <property type="nucleotide sequence ID" value="NZ_JANUHA010000018.1"/>
</dbReference>
<dbReference type="EC" id="2.7.13.3" evidence="3"/>
<keyword evidence="12" id="KW-0902">Two-component regulatory system</keyword>
<dbReference type="Pfam" id="PF07730">
    <property type="entry name" value="HisKA_3"/>
    <property type="match status" value="1"/>
</dbReference>
<dbReference type="InterPro" id="IPR050482">
    <property type="entry name" value="Sensor_HK_TwoCompSys"/>
</dbReference>
<dbReference type="Pfam" id="PF17200">
    <property type="entry name" value="sCache_2"/>
    <property type="match status" value="1"/>
</dbReference>
<evidence type="ECO:0000256" key="8">
    <source>
        <dbReference type="ARBA" id="ARBA00022741"/>
    </source>
</evidence>
<dbReference type="PANTHER" id="PTHR24421:SF10">
    <property type="entry name" value="NITRATE_NITRITE SENSOR PROTEIN NARQ"/>
    <property type="match status" value="1"/>
</dbReference>
<name>A0ABT2ARB9_9BURK</name>
<evidence type="ECO:0000256" key="11">
    <source>
        <dbReference type="ARBA" id="ARBA00022989"/>
    </source>
</evidence>
<keyword evidence="11" id="KW-1133">Transmembrane helix</keyword>
<dbReference type="CDD" id="cd18774">
    <property type="entry name" value="PDC2_HK_sensor"/>
    <property type="match status" value="1"/>
</dbReference>
<evidence type="ECO:0000256" key="7">
    <source>
        <dbReference type="ARBA" id="ARBA00022692"/>
    </source>
</evidence>
<comment type="catalytic activity">
    <reaction evidence="1">
        <text>ATP + protein L-histidine = ADP + protein N-phospho-L-histidine.</text>
        <dbReference type="EC" id="2.7.13.3"/>
    </reaction>
</comment>
<keyword evidence="4" id="KW-1003">Cell membrane</keyword>
<dbReference type="InterPro" id="IPR033480">
    <property type="entry name" value="sCache_2"/>
</dbReference>
<evidence type="ECO:0000259" key="15">
    <source>
        <dbReference type="PROSITE" id="PS50109"/>
    </source>
</evidence>
<gene>
    <name evidence="16" type="ORF">NX780_20855</name>
</gene>
<dbReference type="InterPro" id="IPR005467">
    <property type="entry name" value="His_kinase_dom"/>
</dbReference>
<dbReference type="Proteomes" id="UP001206572">
    <property type="component" value="Unassembled WGS sequence"/>
</dbReference>
<keyword evidence="17" id="KW-1185">Reference proteome</keyword>
<keyword evidence="14" id="KW-0175">Coiled coil</keyword>
<dbReference type="CDD" id="cd16917">
    <property type="entry name" value="HATPase_UhpB-NarQ-NarX-like"/>
    <property type="match status" value="1"/>
</dbReference>
<comment type="subcellular location">
    <subcellularLocation>
        <location evidence="2">Cell membrane</location>
        <topology evidence="2">Multi-pass membrane protein</topology>
    </subcellularLocation>
</comment>
<dbReference type="EMBL" id="JANUHA010000018">
    <property type="protein sequence ID" value="MCS0598797.1"/>
    <property type="molecule type" value="Genomic_DNA"/>
</dbReference>
<evidence type="ECO:0000313" key="17">
    <source>
        <dbReference type="Proteomes" id="UP001206572"/>
    </source>
</evidence>
<evidence type="ECO:0000256" key="14">
    <source>
        <dbReference type="SAM" id="Coils"/>
    </source>
</evidence>
<keyword evidence="7" id="KW-0812">Transmembrane</keyword>
<dbReference type="InterPro" id="IPR036890">
    <property type="entry name" value="HATPase_C_sf"/>
</dbReference>
<dbReference type="Gene3D" id="3.30.565.10">
    <property type="entry name" value="Histidine kinase-like ATPase, C-terminal domain"/>
    <property type="match status" value="1"/>
</dbReference>
<keyword evidence="10" id="KW-0067">ATP-binding</keyword>
<dbReference type="Gene3D" id="1.20.5.1930">
    <property type="match status" value="1"/>
</dbReference>
<dbReference type="PIRSF" id="PIRSF037314">
    <property type="entry name" value="STHK_MctS"/>
    <property type="match status" value="1"/>
</dbReference>
<feature type="domain" description="Histidine kinase" evidence="15">
    <location>
        <begin position="362"/>
        <end position="452"/>
    </location>
</feature>
<protein>
    <recommendedName>
        <fullName evidence="3">histidine kinase</fullName>
        <ecNumber evidence="3">2.7.13.3</ecNumber>
    </recommendedName>
</protein>
<evidence type="ECO:0000313" key="16">
    <source>
        <dbReference type="EMBL" id="MCS0598797.1"/>
    </source>
</evidence>
<evidence type="ECO:0000256" key="5">
    <source>
        <dbReference type="ARBA" id="ARBA00022553"/>
    </source>
</evidence>
<keyword evidence="6" id="KW-0808">Transferase</keyword>
<keyword evidence="5" id="KW-0597">Phosphoprotein</keyword>
<dbReference type="InterPro" id="IPR011712">
    <property type="entry name" value="Sig_transdc_His_kin_sub3_dim/P"/>
</dbReference>
<keyword evidence="13" id="KW-0472">Membrane</keyword>
<dbReference type="InterPro" id="IPR017171">
    <property type="entry name" value="Sig_transdc_His_kinase_MctS"/>
</dbReference>
<accession>A0ABT2ARB9</accession>
<feature type="coiled-coil region" evidence="14">
    <location>
        <begin position="228"/>
        <end position="256"/>
    </location>
</feature>
<evidence type="ECO:0000256" key="9">
    <source>
        <dbReference type="ARBA" id="ARBA00022777"/>
    </source>
</evidence>
<evidence type="ECO:0000256" key="3">
    <source>
        <dbReference type="ARBA" id="ARBA00012438"/>
    </source>
</evidence>
<evidence type="ECO:0000256" key="6">
    <source>
        <dbReference type="ARBA" id="ARBA00022679"/>
    </source>
</evidence>
<dbReference type="PANTHER" id="PTHR24421">
    <property type="entry name" value="NITRATE/NITRITE SENSOR PROTEIN NARX-RELATED"/>
    <property type="match status" value="1"/>
</dbReference>
<evidence type="ECO:0000256" key="2">
    <source>
        <dbReference type="ARBA" id="ARBA00004651"/>
    </source>
</evidence>
<evidence type="ECO:0000256" key="1">
    <source>
        <dbReference type="ARBA" id="ARBA00000085"/>
    </source>
</evidence>
<dbReference type="SUPFAM" id="SSF55874">
    <property type="entry name" value="ATPase domain of HSP90 chaperone/DNA topoisomerase II/histidine kinase"/>
    <property type="match status" value="1"/>
</dbReference>
<proteinExistence type="predicted"/>
<dbReference type="PROSITE" id="PS50109">
    <property type="entry name" value="HIS_KIN"/>
    <property type="match status" value="1"/>
</dbReference>
<sequence length="454" mass="49576">MKLRQKVIVLAIAPLIVALCAIALFVRQQAVDLARQQRATIQRAYLASKEAELRHYVALASQSIGHLVRSGRNDPATLEEAKRILGALSFGDDGYFFVYDMKGKSLMHPRQPELVGRDMWDWKDANGVPTVRRLIERAQNGGGFHRYTWAKPSSNRQAPKLGYVVPVANWGWMMGTGIYLDDVENALAQVDAQQSRNIDETLLWIAGLAILASSAVAAGGLVLNLRELRVADAKLKALAQRVVDSQEQERARLSRDLHDGISQALVSVKLQLEAGIIRLGGDAAQQQAGKEGLERTVEQVKCVLGEVRRISHDLRPALLDDLGLAPALDHLASESHRHSGTPVRFRVEGAVDALPETAGTVLFRIAQEALTNAERHAGARAIDLSLVRRGRCLTLSIRDDGAGFDADSVAVHPQRGIGLRNMMERMEAIGGRLEIASSPLGTRVVASIDLEEHA</sequence>
<keyword evidence="8" id="KW-0547">Nucleotide-binding</keyword>
<dbReference type="SMART" id="SM00387">
    <property type="entry name" value="HATPase_c"/>
    <property type="match status" value="1"/>
</dbReference>
<evidence type="ECO:0000256" key="13">
    <source>
        <dbReference type="ARBA" id="ARBA00023136"/>
    </source>
</evidence>
<dbReference type="Gene3D" id="3.30.450.20">
    <property type="entry name" value="PAS domain"/>
    <property type="match status" value="1"/>
</dbReference>
<organism evidence="16 17">
    <name type="scientific">Massilia agri</name>
    <dbReference type="NCBI Taxonomy" id="1886785"/>
    <lineage>
        <taxon>Bacteria</taxon>
        <taxon>Pseudomonadati</taxon>
        <taxon>Pseudomonadota</taxon>
        <taxon>Betaproteobacteria</taxon>
        <taxon>Burkholderiales</taxon>
        <taxon>Oxalobacteraceae</taxon>
        <taxon>Telluria group</taxon>
        <taxon>Massilia</taxon>
    </lineage>
</organism>
<evidence type="ECO:0000256" key="12">
    <source>
        <dbReference type="ARBA" id="ARBA00023012"/>
    </source>
</evidence>
<dbReference type="SMART" id="SM01049">
    <property type="entry name" value="Cache_2"/>
    <property type="match status" value="1"/>
</dbReference>